<gene>
    <name evidence="6" type="ORF">PN838_11880</name>
</gene>
<evidence type="ECO:0000256" key="4">
    <source>
        <dbReference type="SAM" id="Coils"/>
    </source>
</evidence>
<dbReference type="PANTHER" id="PTHR43065:SF47">
    <property type="match status" value="1"/>
</dbReference>
<evidence type="ECO:0000256" key="1">
    <source>
        <dbReference type="ARBA" id="ARBA00000085"/>
    </source>
</evidence>
<dbReference type="Proteomes" id="UP001528411">
    <property type="component" value="Unassembled WGS sequence"/>
</dbReference>
<dbReference type="SUPFAM" id="SSF55874">
    <property type="entry name" value="ATPase domain of HSP90 chaperone/DNA topoisomerase II/histidine kinase"/>
    <property type="match status" value="1"/>
</dbReference>
<keyword evidence="6" id="KW-0067">ATP-binding</keyword>
<evidence type="ECO:0000259" key="5">
    <source>
        <dbReference type="PROSITE" id="PS50109"/>
    </source>
</evidence>
<accession>A0ABT5FCT5</accession>
<keyword evidence="4" id="KW-0175">Coiled coil</keyword>
<dbReference type="EMBL" id="JAQOMS010000002">
    <property type="protein sequence ID" value="MDC2889350.1"/>
    <property type="molecule type" value="Genomic_DNA"/>
</dbReference>
<dbReference type="PANTHER" id="PTHR43065">
    <property type="entry name" value="SENSOR HISTIDINE KINASE"/>
    <property type="match status" value="1"/>
</dbReference>
<comment type="caution">
    <text evidence="6">The sequence shown here is derived from an EMBL/GenBank/DDBJ whole genome shotgun (WGS) entry which is preliminary data.</text>
</comment>
<dbReference type="Pfam" id="PF02518">
    <property type="entry name" value="HATPase_c"/>
    <property type="match status" value="1"/>
</dbReference>
<dbReference type="InterPro" id="IPR036890">
    <property type="entry name" value="HATPase_C_sf"/>
</dbReference>
<evidence type="ECO:0000313" key="7">
    <source>
        <dbReference type="Proteomes" id="UP001528411"/>
    </source>
</evidence>
<evidence type="ECO:0000256" key="2">
    <source>
        <dbReference type="ARBA" id="ARBA00012438"/>
    </source>
</evidence>
<keyword evidence="6" id="KW-0547">Nucleotide-binding</keyword>
<feature type="coiled-coil region" evidence="4">
    <location>
        <begin position="63"/>
        <end position="108"/>
    </location>
</feature>
<dbReference type="GO" id="GO:0005524">
    <property type="term" value="F:ATP binding"/>
    <property type="evidence" value="ECO:0007669"/>
    <property type="project" value="UniProtKB-KW"/>
</dbReference>
<dbReference type="SMART" id="SM00387">
    <property type="entry name" value="HATPase_c"/>
    <property type="match status" value="1"/>
</dbReference>
<dbReference type="Gene3D" id="3.30.565.10">
    <property type="entry name" value="Histidine kinase-like ATPase, C-terminal domain"/>
    <property type="match status" value="1"/>
</dbReference>
<dbReference type="InterPro" id="IPR003594">
    <property type="entry name" value="HATPase_dom"/>
</dbReference>
<dbReference type="InterPro" id="IPR003661">
    <property type="entry name" value="HisK_dim/P_dom"/>
</dbReference>
<dbReference type="InterPro" id="IPR004358">
    <property type="entry name" value="Sig_transdc_His_kin-like_C"/>
</dbReference>
<dbReference type="RefSeq" id="WP_272180804.1">
    <property type="nucleotide sequence ID" value="NZ_JAQOMS010000002.1"/>
</dbReference>
<evidence type="ECO:0000313" key="6">
    <source>
        <dbReference type="EMBL" id="MDC2889350.1"/>
    </source>
</evidence>
<dbReference type="EC" id="2.7.13.3" evidence="2"/>
<dbReference type="Gene3D" id="1.10.287.130">
    <property type="match status" value="1"/>
</dbReference>
<proteinExistence type="predicted"/>
<feature type="domain" description="Histidine kinase" evidence="5">
    <location>
        <begin position="124"/>
        <end position="355"/>
    </location>
</feature>
<dbReference type="CDD" id="cd00082">
    <property type="entry name" value="HisKA"/>
    <property type="match status" value="1"/>
</dbReference>
<sequence>MVSFYVLNKVVAPINRFVREIQLITQNKAFDSRVKSTNLIEMNMVAESMNAMLAKINWQIHQSAQAEKEITELNQNLEEKVISRTQALRDSNQELLDALEQVHQYQSQVIQSEKMASLGQMVAGVAHEVNTPIGLGVTASTMLSDKIDEISEAMENQKLSARKLSNFLVESKENTQIIYRNLSRAADLISSFKQVAVDQSADINREVNIKSFFEDILLSLNPTLKQTSHVIDIDCDENLVIKSKPGPLNQIIINLIMNSIIHGFDQMDRGLISIRITQRANTCTIHYSDNGSGIEEKIKQKIFDPFVTTRRGEGGSGLGMHLVYNLVTQALNGRIEVTSELGNGASFDIQFPAVQVLEYES</sequence>
<evidence type="ECO:0000256" key="3">
    <source>
        <dbReference type="ARBA" id="ARBA00022553"/>
    </source>
</evidence>
<protein>
    <recommendedName>
        <fullName evidence="2">histidine kinase</fullName>
        <ecNumber evidence="2">2.7.13.3</ecNumber>
    </recommendedName>
</protein>
<reference evidence="6 7" key="1">
    <citation type="submission" date="2023-01" db="EMBL/GenBank/DDBJ databases">
        <title>Psychrosphaera sp. nov., isolated from marine algae.</title>
        <authorList>
            <person name="Bayburt H."/>
            <person name="Choi B.J."/>
            <person name="Kim J.M."/>
            <person name="Choi D.G."/>
            <person name="Jeon C.O."/>
        </authorList>
    </citation>
    <scope>NUCLEOTIDE SEQUENCE [LARGE SCALE GENOMIC DNA]</scope>
    <source>
        <strain evidence="6 7">G1-22</strain>
    </source>
</reference>
<dbReference type="SUPFAM" id="SSF47384">
    <property type="entry name" value="Homodimeric domain of signal transducing histidine kinase"/>
    <property type="match status" value="1"/>
</dbReference>
<dbReference type="PROSITE" id="PS50109">
    <property type="entry name" value="HIS_KIN"/>
    <property type="match status" value="1"/>
</dbReference>
<name>A0ABT5FCT5_9GAMM</name>
<comment type="catalytic activity">
    <reaction evidence="1">
        <text>ATP + protein L-histidine = ADP + protein N-phospho-L-histidine.</text>
        <dbReference type="EC" id="2.7.13.3"/>
    </reaction>
</comment>
<keyword evidence="3" id="KW-0597">Phosphoprotein</keyword>
<organism evidence="6 7">
    <name type="scientific">Psychrosphaera algicola</name>
    <dbReference type="NCBI Taxonomy" id="3023714"/>
    <lineage>
        <taxon>Bacteria</taxon>
        <taxon>Pseudomonadati</taxon>
        <taxon>Pseudomonadota</taxon>
        <taxon>Gammaproteobacteria</taxon>
        <taxon>Alteromonadales</taxon>
        <taxon>Pseudoalteromonadaceae</taxon>
        <taxon>Psychrosphaera</taxon>
    </lineage>
</organism>
<dbReference type="PRINTS" id="PR00344">
    <property type="entry name" value="BCTRLSENSOR"/>
</dbReference>
<dbReference type="InterPro" id="IPR005467">
    <property type="entry name" value="His_kinase_dom"/>
</dbReference>
<dbReference type="InterPro" id="IPR036097">
    <property type="entry name" value="HisK_dim/P_sf"/>
</dbReference>
<keyword evidence="7" id="KW-1185">Reference proteome</keyword>